<dbReference type="EMBL" id="GGEC01071143">
    <property type="protein sequence ID" value="MBX51627.1"/>
    <property type="molecule type" value="Transcribed_RNA"/>
</dbReference>
<proteinExistence type="predicted"/>
<reference evidence="1" key="1">
    <citation type="submission" date="2018-02" db="EMBL/GenBank/DDBJ databases">
        <title>Rhizophora mucronata_Transcriptome.</title>
        <authorList>
            <person name="Meera S.P."/>
            <person name="Sreeshan A."/>
            <person name="Augustine A."/>
        </authorList>
    </citation>
    <scope>NUCLEOTIDE SEQUENCE</scope>
    <source>
        <tissue evidence="1">Leaf</tissue>
    </source>
</reference>
<sequence length="44" mass="5413">MWTTNVTCYLQNIKKMDSTRVIQLISSYICFWHRVLRNLRIYGF</sequence>
<accession>A0A2P2PA99</accession>
<dbReference type="AlphaFoldDB" id="A0A2P2PA99"/>
<protein>
    <submittedName>
        <fullName evidence="1">Uncharacterized protein</fullName>
    </submittedName>
</protein>
<evidence type="ECO:0000313" key="1">
    <source>
        <dbReference type="EMBL" id="MBX51627.1"/>
    </source>
</evidence>
<organism evidence="1">
    <name type="scientific">Rhizophora mucronata</name>
    <name type="common">Asiatic mangrove</name>
    <dbReference type="NCBI Taxonomy" id="61149"/>
    <lineage>
        <taxon>Eukaryota</taxon>
        <taxon>Viridiplantae</taxon>
        <taxon>Streptophyta</taxon>
        <taxon>Embryophyta</taxon>
        <taxon>Tracheophyta</taxon>
        <taxon>Spermatophyta</taxon>
        <taxon>Magnoliopsida</taxon>
        <taxon>eudicotyledons</taxon>
        <taxon>Gunneridae</taxon>
        <taxon>Pentapetalae</taxon>
        <taxon>rosids</taxon>
        <taxon>fabids</taxon>
        <taxon>Malpighiales</taxon>
        <taxon>Rhizophoraceae</taxon>
        <taxon>Rhizophora</taxon>
    </lineage>
</organism>
<name>A0A2P2PA99_RHIMU</name>